<dbReference type="OrthoDB" id="669636at2"/>
<dbReference type="Proteomes" id="UP000245391">
    <property type="component" value="Unassembled WGS sequence"/>
</dbReference>
<name>A0A317EYY6_9SPHI</name>
<gene>
    <name evidence="2" type="ORF">DF947_18450</name>
</gene>
<dbReference type="Gene3D" id="3.40.50.10610">
    <property type="entry name" value="ABC-type transport auxiliary lipoprotein component"/>
    <property type="match status" value="1"/>
</dbReference>
<keyword evidence="1" id="KW-0732">Signal</keyword>
<proteinExistence type="predicted"/>
<feature type="signal peptide" evidence="1">
    <location>
        <begin position="1"/>
        <end position="19"/>
    </location>
</feature>
<dbReference type="AlphaFoldDB" id="A0A317EYY6"/>
<feature type="chain" id="PRO_5016311342" evidence="1">
    <location>
        <begin position="20"/>
        <end position="279"/>
    </location>
</feature>
<organism evidence="2 3">
    <name type="scientific">Pedobacter paludis</name>
    <dbReference type="NCBI Taxonomy" id="2203212"/>
    <lineage>
        <taxon>Bacteria</taxon>
        <taxon>Pseudomonadati</taxon>
        <taxon>Bacteroidota</taxon>
        <taxon>Sphingobacteriia</taxon>
        <taxon>Sphingobacteriales</taxon>
        <taxon>Sphingobacteriaceae</taxon>
        <taxon>Pedobacter</taxon>
    </lineage>
</organism>
<dbReference type="EMBL" id="QGNY01000007">
    <property type="protein sequence ID" value="PWS30406.1"/>
    <property type="molecule type" value="Genomic_DNA"/>
</dbReference>
<dbReference type="RefSeq" id="WP_109931670.1">
    <property type="nucleotide sequence ID" value="NZ_QGNY01000007.1"/>
</dbReference>
<evidence type="ECO:0000256" key="1">
    <source>
        <dbReference type="SAM" id="SignalP"/>
    </source>
</evidence>
<protein>
    <submittedName>
        <fullName evidence="2">Uncharacterized protein</fullName>
    </submittedName>
</protein>
<reference evidence="3" key="1">
    <citation type="submission" date="2018-05" db="EMBL/GenBank/DDBJ databases">
        <title>Pedobacter paludis sp. nov., isolated from wetland soil.</title>
        <authorList>
            <person name="Zhang Y."/>
        </authorList>
    </citation>
    <scope>NUCLEOTIDE SEQUENCE [LARGE SCALE GENOMIC DNA]</scope>
    <source>
        <strain evidence="3">R-8</strain>
    </source>
</reference>
<accession>A0A317EYY6</accession>
<evidence type="ECO:0000313" key="2">
    <source>
        <dbReference type="EMBL" id="PWS30406.1"/>
    </source>
</evidence>
<sequence>MKKIYLFIICTTIAFGSMAQSNKLDILQKNNGEELKGKIIRITDTEVSFVYAGETAEYVIKKADITKITHSSGRVETFAQQPLPVAERQKDPVSMTASPTDHHNKIAILPFTFLMDNQPGADAIGLKAQQDAYGLLSQHVAGYTILDPRTTNATLVQAGATRDKMMGFTMKNICDILGVEYIIDGTVTQAKGYMTSSSSTSGNTTIKRDDADKVKAASGYSSSNSNAAQRYDVSVSLQIYMDNNASIYNENHKAFFSNTDGSYSGPLEYLLKRCPLYTK</sequence>
<evidence type="ECO:0000313" key="3">
    <source>
        <dbReference type="Proteomes" id="UP000245391"/>
    </source>
</evidence>
<comment type="caution">
    <text evidence="2">The sequence shown here is derived from an EMBL/GenBank/DDBJ whole genome shotgun (WGS) entry which is preliminary data.</text>
</comment>
<keyword evidence="3" id="KW-1185">Reference proteome</keyword>